<accession>A0AAV8PI46</accession>
<dbReference type="AlphaFoldDB" id="A0AAV8PI46"/>
<protein>
    <submittedName>
        <fullName evidence="1">Uncharacterized protein</fullName>
    </submittedName>
</protein>
<keyword evidence="2" id="KW-1185">Reference proteome</keyword>
<sequence>MRKCRRQPRAAAGIASARPVAKCRCEHLLQQALRVPVPSPSADLQNSGASAAAAGSIASARPVPKCRFAEFRRERCCSRQHCECPSRPQVQICRIQARALLQQAALRVPVPSPSADFQISGARAAAAGSIASARPVPKCRFAEFRRERCCSRQHCECPSRPQVQISRFQARALLQQAALRVPVPSPSADFQISGARAAAAGSIASARPVPKCRFPDFRRERHERCSRQHCECPSRPQVQISRFQARVPRALQRRASCCVPTERTVPSIPSNVLLAIIFDPPTRYAPAGTIQWDPMTNEACSGGTGERSVVCTITLRIAGKVLPFASFRTARRSLGRPKTASFGPFLGRFRVPRRPLRAVRNVSHLSTLEPPGWHRGGWGFRIAGKVPPVASFALRRSPLARAAENGQFWPVFRPFSRAAVGAVSGRLDVALV</sequence>
<gene>
    <name evidence="1" type="ORF">OPV22_034826</name>
</gene>
<proteinExistence type="predicted"/>
<reference evidence="1 2" key="1">
    <citation type="submission" date="2022-12" db="EMBL/GenBank/DDBJ databases">
        <title>Chromosome-scale assembly of the Ensete ventricosum genome.</title>
        <authorList>
            <person name="Dussert Y."/>
            <person name="Stocks J."/>
            <person name="Wendawek A."/>
            <person name="Woldeyes F."/>
            <person name="Nichols R.A."/>
            <person name="Borrell J.S."/>
        </authorList>
    </citation>
    <scope>NUCLEOTIDE SEQUENCE [LARGE SCALE GENOMIC DNA]</scope>
    <source>
        <strain evidence="2">cv. Maze</strain>
        <tissue evidence="1">Seeds</tissue>
    </source>
</reference>
<organism evidence="1 2">
    <name type="scientific">Ensete ventricosum</name>
    <name type="common">Abyssinian banana</name>
    <name type="synonym">Musa ensete</name>
    <dbReference type="NCBI Taxonomy" id="4639"/>
    <lineage>
        <taxon>Eukaryota</taxon>
        <taxon>Viridiplantae</taxon>
        <taxon>Streptophyta</taxon>
        <taxon>Embryophyta</taxon>
        <taxon>Tracheophyta</taxon>
        <taxon>Spermatophyta</taxon>
        <taxon>Magnoliopsida</taxon>
        <taxon>Liliopsida</taxon>
        <taxon>Zingiberales</taxon>
        <taxon>Musaceae</taxon>
        <taxon>Ensete</taxon>
    </lineage>
</organism>
<name>A0AAV8PI46_ENSVE</name>
<evidence type="ECO:0000313" key="2">
    <source>
        <dbReference type="Proteomes" id="UP001222027"/>
    </source>
</evidence>
<dbReference type="Proteomes" id="UP001222027">
    <property type="component" value="Unassembled WGS sequence"/>
</dbReference>
<comment type="caution">
    <text evidence="1">The sequence shown here is derived from an EMBL/GenBank/DDBJ whole genome shotgun (WGS) entry which is preliminary data.</text>
</comment>
<evidence type="ECO:0000313" key="1">
    <source>
        <dbReference type="EMBL" id="KAJ8456083.1"/>
    </source>
</evidence>
<dbReference type="EMBL" id="JAQQAF010000015">
    <property type="protein sequence ID" value="KAJ8456083.1"/>
    <property type="molecule type" value="Genomic_DNA"/>
</dbReference>